<protein>
    <submittedName>
        <fullName evidence="2">Uncharacterized protein</fullName>
    </submittedName>
</protein>
<name>A0A6V8KQ18_9ACTN</name>
<accession>A0A6V8KQ18</accession>
<feature type="region of interest" description="Disordered" evidence="1">
    <location>
        <begin position="99"/>
        <end position="155"/>
    </location>
</feature>
<keyword evidence="3" id="KW-1185">Reference proteome</keyword>
<proteinExistence type="predicted"/>
<evidence type="ECO:0000313" key="2">
    <source>
        <dbReference type="EMBL" id="GFJ82755.1"/>
    </source>
</evidence>
<dbReference type="Proteomes" id="UP000482800">
    <property type="component" value="Unassembled WGS sequence"/>
</dbReference>
<dbReference type="EMBL" id="BLPF01000002">
    <property type="protein sequence ID" value="GFJ82755.1"/>
    <property type="molecule type" value="Genomic_DNA"/>
</dbReference>
<sequence>MIGYFDRLAEAHAGLEAIVRGAAVLAGCPAGLADPGRRVRVRVTGDGHRDDRGGTPHPDWVTTPLVPDGSSVLWLERGGDRGALDAMILERAAVAARAALDRTRGGRRHPRTRPSSSSSSTPRRRSPRAWAPPAGWACPPPRRPARSRWPTAPRW</sequence>
<gene>
    <name evidence="2" type="ORF">Phou_069350</name>
</gene>
<dbReference type="RefSeq" id="WP_218579321.1">
    <property type="nucleotide sequence ID" value="NZ_BLPF01000002.1"/>
</dbReference>
<reference evidence="2 3" key="1">
    <citation type="submission" date="2020-03" db="EMBL/GenBank/DDBJ databases">
        <title>Whole genome shotgun sequence of Phytohabitans houttuyneae NBRC 108639.</title>
        <authorList>
            <person name="Komaki H."/>
            <person name="Tamura T."/>
        </authorList>
    </citation>
    <scope>NUCLEOTIDE SEQUENCE [LARGE SCALE GENOMIC DNA]</scope>
    <source>
        <strain evidence="2 3">NBRC 108639</strain>
    </source>
</reference>
<comment type="caution">
    <text evidence="2">The sequence shown here is derived from an EMBL/GenBank/DDBJ whole genome shotgun (WGS) entry which is preliminary data.</text>
</comment>
<evidence type="ECO:0000313" key="3">
    <source>
        <dbReference type="Proteomes" id="UP000482800"/>
    </source>
</evidence>
<dbReference type="AlphaFoldDB" id="A0A6V8KQ18"/>
<feature type="compositionally biased region" description="Low complexity" evidence="1">
    <location>
        <begin position="128"/>
        <end position="137"/>
    </location>
</feature>
<organism evidence="2 3">
    <name type="scientific">Phytohabitans houttuyneae</name>
    <dbReference type="NCBI Taxonomy" id="1076126"/>
    <lineage>
        <taxon>Bacteria</taxon>
        <taxon>Bacillati</taxon>
        <taxon>Actinomycetota</taxon>
        <taxon>Actinomycetes</taxon>
        <taxon>Micromonosporales</taxon>
        <taxon>Micromonosporaceae</taxon>
    </lineage>
</organism>
<reference evidence="2 3" key="2">
    <citation type="submission" date="2020-03" db="EMBL/GenBank/DDBJ databases">
        <authorList>
            <person name="Ichikawa N."/>
            <person name="Kimura A."/>
            <person name="Kitahashi Y."/>
            <person name="Uohara A."/>
        </authorList>
    </citation>
    <scope>NUCLEOTIDE SEQUENCE [LARGE SCALE GENOMIC DNA]</scope>
    <source>
        <strain evidence="2 3">NBRC 108639</strain>
    </source>
</reference>
<evidence type="ECO:0000256" key="1">
    <source>
        <dbReference type="SAM" id="MobiDB-lite"/>
    </source>
</evidence>